<comment type="caution">
    <text evidence="5">The sequence shown here is derived from an EMBL/GenBank/DDBJ whole genome shotgun (WGS) entry which is preliminary data.</text>
</comment>
<evidence type="ECO:0000259" key="4">
    <source>
        <dbReference type="PROSITE" id="PS50887"/>
    </source>
</evidence>
<dbReference type="PANTHER" id="PTHR45138:SF9">
    <property type="entry name" value="DIGUANYLATE CYCLASE DGCM-RELATED"/>
    <property type="match status" value="1"/>
</dbReference>
<protein>
    <recommendedName>
        <fullName evidence="2">diguanylate cyclase</fullName>
        <ecNumber evidence="2">2.7.7.65</ecNumber>
    </recommendedName>
</protein>
<dbReference type="InterPro" id="IPR043128">
    <property type="entry name" value="Rev_trsase/Diguanyl_cyclase"/>
</dbReference>
<feature type="domain" description="GGDEF" evidence="4">
    <location>
        <begin position="173"/>
        <end position="297"/>
    </location>
</feature>
<reference evidence="5 6" key="1">
    <citation type="submission" date="2018-12" db="EMBL/GenBank/DDBJ databases">
        <title>three novel Halomonas strain isolated from plants.</title>
        <authorList>
            <person name="Sun C."/>
        </authorList>
    </citation>
    <scope>NUCLEOTIDE SEQUENCE [LARGE SCALE GENOMIC DNA]</scope>
    <source>
        <strain evidence="5 6">DSM 19434</strain>
    </source>
</reference>
<dbReference type="CDD" id="cd01949">
    <property type="entry name" value="GGDEF"/>
    <property type="match status" value="1"/>
</dbReference>
<evidence type="ECO:0000256" key="1">
    <source>
        <dbReference type="ARBA" id="ARBA00001946"/>
    </source>
</evidence>
<dbReference type="InterPro" id="IPR029787">
    <property type="entry name" value="Nucleotide_cyclase"/>
</dbReference>
<proteinExistence type="predicted"/>
<gene>
    <name evidence="5" type="ORF">ELY33_15510</name>
</gene>
<dbReference type="GO" id="GO:1902201">
    <property type="term" value="P:negative regulation of bacterial-type flagellum-dependent cell motility"/>
    <property type="evidence" value="ECO:0007669"/>
    <property type="project" value="TreeGrafter"/>
</dbReference>
<dbReference type="Pfam" id="PF00990">
    <property type="entry name" value="GGDEF"/>
    <property type="match status" value="1"/>
</dbReference>
<comment type="catalytic activity">
    <reaction evidence="3">
        <text>2 GTP = 3',3'-c-di-GMP + 2 diphosphate</text>
        <dbReference type="Rhea" id="RHEA:24898"/>
        <dbReference type="ChEBI" id="CHEBI:33019"/>
        <dbReference type="ChEBI" id="CHEBI:37565"/>
        <dbReference type="ChEBI" id="CHEBI:58805"/>
        <dbReference type="EC" id="2.7.7.65"/>
    </reaction>
</comment>
<dbReference type="AlphaFoldDB" id="A0A433KFC9"/>
<evidence type="ECO:0000256" key="2">
    <source>
        <dbReference type="ARBA" id="ARBA00012528"/>
    </source>
</evidence>
<dbReference type="SUPFAM" id="SSF55073">
    <property type="entry name" value="Nucleotide cyclase"/>
    <property type="match status" value="1"/>
</dbReference>
<dbReference type="RefSeq" id="WP_126948807.1">
    <property type="nucleotide sequence ID" value="NZ_RZHG01000028.1"/>
</dbReference>
<keyword evidence="6" id="KW-1185">Reference proteome</keyword>
<name>A0A433KFC9_9GAMM</name>
<dbReference type="GO" id="GO:0005886">
    <property type="term" value="C:plasma membrane"/>
    <property type="evidence" value="ECO:0007669"/>
    <property type="project" value="TreeGrafter"/>
</dbReference>
<dbReference type="Proteomes" id="UP000287336">
    <property type="component" value="Unassembled WGS sequence"/>
</dbReference>
<dbReference type="PANTHER" id="PTHR45138">
    <property type="entry name" value="REGULATORY COMPONENTS OF SENSORY TRANSDUCTION SYSTEM"/>
    <property type="match status" value="1"/>
</dbReference>
<dbReference type="Gene3D" id="3.30.70.270">
    <property type="match status" value="1"/>
</dbReference>
<dbReference type="InterPro" id="IPR000160">
    <property type="entry name" value="GGDEF_dom"/>
</dbReference>
<dbReference type="OrthoDB" id="9813903at2"/>
<comment type="cofactor">
    <cofactor evidence="1">
        <name>Mg(2+)</name>
        <dbReference type="ChEBI" id="CHEBI:18420"/>
    </cofactor>
</comment>
<organism evidence="5 6">
    <name type="scientific">Vreelandella andesensis</name>
    <dbReference type="NCBI Taxonomy" id="447567"/>
    <lineage>
        <taxon>Bacteria</taxon>
        <taxon>Pseudomonadati</taxon>
        <taxon>Pseudomonadota</taxon>
        <taxon>Gammaproteobacteria</taxon>
        <taxon>Oceanospirillales</taxon>
        <taxon>Halomonadaceae</taxon>
        <taxon>Vreelandella</taxon>
    </lineage>
</organism>
<dbReference type="EC" id="2.7.7.65" evidence="2"/>
<dbReference type="InterPro" id="IPR050469">
    <property type="entry name" value="Diguanylate_Cyclase"/>
</dbReference>
<dbReference type="NCBIfam" id="TIGR00254">
    <property type="entry name" value="GGDEF"/>
    <property type="match status" value="1"/>
</dbReference>
<dbReference type="GO" id="GO:0052621">
    <property type="term" value="F:diguanylate cyclase activity"/>
    <property type="evidence" value="ECO:0007669"/>
    <property type="project" value="UniProtKB-EC"/>
</dbReference>
<sequence>MFIVRIDDNKKFIIVAINSSQKARLDDDLEYVGKHLNQLFTKPLGEEIVVNCARCLEEYSLSHYNALEVNIYERKLDEDCQLCLTPIANFQGCLTHLLGIIHKDNVKEKAMSLNDYIENEVEKRVIERTATLMATNAQLSYLANHDYLTGTYSRRYLLEFANAEIKRVCRYGLSLCLMMLDLDNFKSINDKQGHFVGDQALKEVAKTILETVRECDSVGRYGGDEFMVVLPETDVSGALLIAERLRAALNRVNISISIGIAELEHEDIYIEALINKADYLLLKAKQNGRNRIESIAIDDVDRSPTKVW</sequence>
<accession>A0A433KFC9</accession>
<dbReference type="FunFam" id="3.30.70.270:FF:000001">
    <property type="entry name" value="Diguanylate cyclase domain protein"/>
    <property type="match status" value="1"/>
</dbReference>
<evidence type="ECO:0000313" key="5">
    <source>
        <dbReference type="EMBL" id="RUR27306.1"/>
    </source>
</evidence>
<evidence type="ECO:0000313" key="6">
    <source>
        <dbReference type="Proteomes" id="UP000287336"/>
    </source>
</evidence>
<dbReference type="SMART" id="SM00267">
    <property type="entry name" value="GGDEF"/>
    <property type="match status" value="1"/>
</dbReference>
<dbReference type="PROSITE" id="PS50887">
    <property type="entry name" value="GGDEF"/>
    <property type="match status" value="1"/>
</dbReference>
<dbReference type="GO" id="GO:0043709">
    <property type="term" value="P:cell adhesion involved in single-species biofilm formation"/>
    <property type="evidence" value="ECO:0007669"/>
    <property type="project" value="TreeGrafter"/>
</dbReference>
<dbReference type="EMBL" id="RZHG01000028">
    <property type="protein sequence ID" value="RUR27306.1"/>
    <property type="molecule type" value="Genomic_DNA"/>
</dbReference>
<evidence type="ECO:0000256" key="3">
    <source>
        <dbReference type="ARBA" id="ARBA00034247"/>
    </source>
</evidence>